<dbReference type="InterPro" id="IPR016903">
    <property type="entry name" value="Nucleolar_cplx-assoc_3"/>
</dbReference>
<comment type="subcellular location">
    <subcellularLocation>
        <location evidence="1">Nucleus</location>
        <location evidence="1">Nucleolus</location>
    </subcellularLocation>
</comment>
<feature type="region of interest" description="Disordered" evidence="7">
    <location>
        <begin position="94"/>
        <end position="117"/>
    </location>
</feature>
<dbReference type="Gene3D" id="3.40.50.720">
    <property type="entry name" value="NAD(P)-binding Rossmann-like Domain"/>
    <property type="match status" value="1"/>
</dbReference>
<dbReference type="SUPFAM" id="SSF55347">
    <property type="entry name" value="Glyceraldehyde-3-phosphate dehydrogenase-like, C-terminal domain"/>
    <property type="match status" value="1"/>
</dbReference>
<dbReference type="InterPro" id="IPR022663">
    <property type="entry name" value="DapB_C"/>
</dbReference>
<keyword evidence="6" id="KW-0539">Nucleus</keyword>
<evidence type="ECO:0000259" key="10">
    <source>
        <dbReference type="Pfam" id="PF05173"/>
    </source>
</evidence>
<dbReference type="GO" id="GO:0003682">
    <property type="term" value="F:chromatin binding"/>
    <property type="evidence" value="ECO:0007669"/>
    <property type="project" value="TreeGrafter"/>
</dbReference>
<keyword evidence="5" id="KW-0175">Coiled coil</keyword>
<reference evidence="12" key="1">
    <citation type="submission" date="2016-03" db="EMBL/GenBank/DDBJ databases">
        <title>Mechanisms controlling the formation of the plant cell surface in tip-growing cells are functionally conserved among land plants.</title>
        <authorList>
            <person name="Honkanen S."/>
            <person name="Jones V.A."/>
            <person name="Morieri G."/>
            <person name="Champion C."/>
            <person name="Hetherington A.J."/>
            <person name="Kelly S."/>
            <person name="Saint-Marcoux D."/>
            <person name="Proust H."/>
            <person name="Prescott H."/>
            <person name="Dolan L."/>
        </authorList>
    </citation>
    <scope>NUCLEOTIDE SEQUENCE [LARGE SCALE GENOMIC DNA]</scope>
    <source>
        <tissue evidence="12">Whole gametophyte</tissue>
    </source>
</reference>
<proteinExistence type="inferred from homology"/>
<dbReference type="InterPro" id="IPR005612">
    <property type="entry name" value="CCAAT-binding_factor"/>
</dbReference>
<dbReference type="Proteomes" id="UP000077202">
    <property type="component" value="Unassembled WGS sequence"/>
</dbReference>
<dbReference type="InterPro" id="IPR011501">
    <property type="entry name" value="Noc3_N"/>
</dbReference>
<feature type="domain" description="Dihydrodipicolinate reductase N-terminal" evidence="8">
    <location>
        <begin position="843"/>
        <end position="999"/>
    </location>
</feature>
<evidence type="ECO:0000256" key="5">
    <source>
        <dbReference type="ARBA" id="ARBA00023054"/>
    </source>
</evidence>
<accession>A0A176W5M6</accession>
<feature type="compositionally biased region" description="Basic and acidic residues" evidence="7">
    <location>
        <begin position="452"/>
        <end position="470"/>
    </location>
</feature>
<gene>
    <name evidence="12" type="ORF">AXG93_2490s1290</name>
</gene>
<dbReference type="AlphaFoldDB" id="A0A176W5M6"/>
<keyword evidence="4" id="KW-0560">Oxidoreductase</keyword>
<dbReference type="SUPFAM" id="SSF48371">
    <property type="entry name" value="ARM repeat"/>
    <property type="match status" value="1"/>
</dbReference>
<sequence>MPGRPGRPSPAKNMSDDGGRRKRKQRGGGAGTKLPPLPPQIEDDEIEISDEDLEFVQQHKDYAGFMVNLDSKSISRQVLGLKPDEDVEAYYEKRASRGNEASTTKPAPGEPVEDLPVKTLSGDLHYRKASSGDAVDATSISLEDRRTLVRKGVTIHTDDVPAKEATESAEQVTEGKEKKKSKLERRKELKALKRKEREEKKLAERPERESKFASIAEQDMEELEEFVDTQQRRSDMRARMAEIGTSLLADPDNNLGSLKELQEMCLDRDESTSQLAMLSSMTVFKDLIPGYRIRPPTEKELDMIVSKEVKRVRDFESALLRHYQAYVQFLVKSAKSKSKRLTALRCICTLLEAVPHFNYRDSLLKTIVPRLMASDDEICKMSANAITSLFNNFGKHSGEATVEAVQLIADLVKLRNCQLRPEAVQVFLALSFDEDLVRSSTLAAAGQPTSKVNEKKSKREEKKEKKAKKRELAAKLRKEVKSDFKEAAVLPEVREYRKQQTLTLSSVFETYFRVLKTSLMPRVQRELTEDEEKAGVKLLGPRPLLGASLEGLAKYAHLINVDFMGDLLDVLRALASGGKVSEDEEFSEGTTSVWERLQCCIIAFKIVKNNMDALNIDLREFYVRFYNLLFEAIFVREEEKSGEILAQALHAMLWDGRHTDMQRAAAFVKRLSTLALHLESAEAMAALVTVRHLLVRYKKCRNILENDGGGTVGGGISTYSPEGDDPDLSGALSTILWESSLLAEHCNPHIATIASTILTMNNSNSLVLPTLTPSDAIRDYRSVLTRVEDGYSKPKRKKARRSGKQPLSDFMSSLQEKYDFTETAEVPQDLVKPVEKFLTSHFKVVVNGAGRELGRAAIAAIHKARGMEVAGAVDVQFVGRDAGEVVLALFSVFHFVRSWASAELRLTVPLSAQIAGLDEALELPIVNDLVMVLGSLSQNTTSGVMVDFNTESKVVYDNVRQATAFGLKSVVCGAALEPEDLDALSTFCEKSSMGCIVAPTLSIGRILLQQAAVAAAFNYGYAEIIESQPGSKVYPSSEAQELAQNLSGLGRIYNDGDLSQQHVARGAVVGDGVRVHSLSTPSGTSSLEIRLSSPWEVLSYKHDISDVRALMPGLLLAIRRVVRLKGAAEGLRATKLSLLL</sequence>
<protein>
    <recommendedName>
        <fullName evidence="14">Nucleolar complex-associated protein 3 N-terminal domain-containing protein</fullName>
    </recommendedName>
</protein>
<evidence type="ECO:0000256" key="2">
    <source>
        <dbReference type="ARBA" id="ARBA00007797"/>
    </source>
</evidence>
<dbReference type="InterPro" id="IPR011989">
    <property type="entry name" value="ARM-like"/>
</dbReference>
<feature type="domain" description="Dihydrodipicolinate reductase C-terminal" evidence="10">
    <location>
        <begin position="1008"/>
        <end position="1122"/>
    </location>
</feature>
<evidence type="ECO:0000256" key="3">
    <source>
        <dbReference type="ARBA" id="ARBA00022857"/>
    </source>
</evidence>
<dbReference type="PANTHER" id="PTHR14428">
    <property type="entry name" value="NUCLEOLAR COMPLEX PROTEIN 3"/>
    <property type="match status" value="1"/>
</dbReference>
<feature type="domain" description="CCAAT-binding factor" evidence="9">
    <location>
        <begin position="597"/>
        <end position="754"/>
    </location>
</feature>
<dbReference type="GO" id="GO:0005730">
    <property type="term" value="C:nucleolus"/>
    <property type="evidence" value="ECO:0007669"/>
    <property type="project" value="UniProtKB-SubCell"/>
</dbReference>
<dbReference type="GO" id="GO:0009089">
    <property type="term" value="P:lysine biosynthetic process via diaminopimelate"/>
    <property type="evidence" value="ECO:0007669"/>
    <property type="project" value="InterPro"/>
</dbReference>
<evidence type="ECO:0000259" key="8">
    <source>
        <dbReference type="Pfam" id="PF01113"/>
    </source>
</evidence>
<dbReference type="InterPro" id="IPR000846">
    <property type="entry name" value="DapB_N"/>
</dbReference>
<dbReference type="Pfam" id="PF03914">
    <property type="entry name" value="CBF"/>
    <property type="match status" value="1"/>
</dbReference>
<evidence type="ECO:0000256" key="6">
    <source>
        <dbReference type="ARBA" id="ARBA00023242"/>
    </source>
</evidence>
<evidence type="ECO:0000313" key="13">
    <source>
        <dbReference type="Proteomes" id="UP000077202"/>
    </source>
</evidence>
<dbReference type="GO" id="GO:0008839">
    <property type="term" value="F:4-hydroxy-tetrahydrodipicolinate reductase"/>
    <property type="evidence" value="ECO:0007669"/>
    <property type="project" value="InterPro"/>
</dbReference>
<dbReference type="Pfam" id="PF01113">
    <property type="entry name" value="DapB_N"/>
    <property type="match status" value="1"/>
</dbReference>
<dbReference type="GO" id="GO:0006270">
    <property type="term" value="P:DNA replication initiation"/>
    <property type="evidence" value="ECO:0007669"/>
    <property type="project" value="TreeGrafter"/>
</dbReference>
<keyword evidence="3" id="KW-0521">NADP</keyword>
<name>A0A176W5M6_MARPO</name>
<evidence type="ECO:0008006" key="14">
    <source>
        <dbReference type="Google" id="ProtNLM"/>
    </source>
</evidence>
<evidence type="ECO:0000256" key="7">
    <source>
        <dbReference type="SAM" id="MobiDB-lite"/>
    </source>
</evidence>
<dbReference type="EMBL" id="LVLJ01001741">
    <property type="protein sequence ID" value="OAE28338.1"/>
    <property type="molecule type" value="Genomic_DNA"/>
</dbReference>
<evidence type="ECO:0000259" key="9">
    <source>
        <dbReference type="Pfam" id="PF03914"/>
    </source>
</evidence>
<dbReference type="InterPro" id="IPR016024">
    <property type="entry name" value="ARM-type_fold"/>
</dbReference>
<evidence type="ECO:0000256" key="4">
    <source>
        <dbReference type="ARBA" id="ARBA00023002"/>
    </source>
</evidence>
<dbReference type="Pfam" id="PF07540">
    <property type="entry name" value="NOC3p"/>
    <property type="match status" value="1"/>
</dbReference>
<evidence type="ECO:0000259" key="11">
    <source>
        <dbReference type="Pfam" id="PF07540"/>
    </source>
</evidence>
<feature type="region of interest" description="Disordered" evidence="7">
    <location>
        <begin position="443"/>
        <end position="470"/>
    </location>
</feature>
<dbReference type="Gene3D" id="1.25.10.10">
    <property type="entry name" value="Leucine-rich Repeat Variant"/>
    <property type="match status" value="1"/>
</dbReference>
<dbReference type="PANTHER" id="PTHR14428:SF5">
    <property type="entry name" value="NUCLEOLAR COMPLEX PROTEIN 3 HOMOLOG"/>
    <property type="match status" value="1"/>
</dbReference>
<feature type="domain" description="Nucleolar complex-associated protein 3 N-terminal" evidence="11">
    <location>
        <begin position="237"/>
        <end position="326"/>
    </location>
</feature>
<comment type="similarity">
    <text evidence="2">Belongs to the CBF/MAK21 family.</text>
</comment>
<evidence type="ECO:0000313" key="12">
    <source>
        <dbReference type="EMBL" id="OAE28338.1"/>
    </source>
</evidence>
<evidence type="ECO:0000256" key="1">
    <source>
        <dbReference type="ARBA" id="ARBA00004604"/>
    </source>
</evidence>
<comment type="caution">
    <text evidence="12">The sequence shown here is derived from an EMBL/GenBank/DDBJ whole genome shotgun (WGS) entry which is preliminary data.</text>
</comment>
<organism evidence="12 13">
    <name type="scientific">Marchantia polymorpha subsp. ruderalis</name>
    <dbReference type="NCBI Taxonomy" id="1480154"/>
    <lineage>
        <taxon>Eukaryota</taxon>
        <taxon>Viridiplantae</taxon>
        <taxon>Streptophyta</taxon>
        <taxon>Embryophyta</taxon>
        <taxon>Marchantiophyta</taxon>
        <taxon>Marchantiopsida</taxon>
        <taxon>Marchantiidae</taxon>
        <taxon>Marchantiales</taxon>
        <taxon>Marchantiaceae</taxon>
        <taxon>Marchantia</taxon>
    </lineage>
</organism>
<keyword evidence="13" id="KW-1185">Reference proteome</keyword>
<feature type="region of interest" description="Disordered" evidence="7">
    <location>
        <begin position="1"/>
        <end position="43"/>
    </location>
</feature>
<feature type="region of interest" description="Disordered" evidence="7">
    <location>
        <begin position="159"/>
        <end position="185"/>
    </location>
</feature>
<dbReference type="Pfam" id="PF05173">
    <property type="entry name" value="DapB_C"/>
    <property type="match status" value="1"/>
</dbReference>